<dbReference type="EMBL" id="JBEZFP010000186">
    <property type="protein sequence ID" value="MEU8139602.1"/>
    <property type="molecule type" value="Genomic_DNA"/>
</dbReference>
<evidence type="ECO:0000313" key="4">
    <source>
        <dbReference type="Proteomes" id="UP001551482"/>
    </source>
</evidence>
<keyword evidence="4" id="KW-1185">Reference proteome</keyword>
<dbReference type="Proteomes" id="UP001551482">
    <property type="component" value="Unassembled WGS sequence"/>
</dbReference>
<evidence type="ECO:0000256" key="1">
    <source>
        <dbReference type="SAM" id="MobiDB-lite"/>
    </source>
</evidence>
<accession>A0ABV3DVU3</accession>
<proteinExistence type="predicted"/>
<keyword evidence="2" id="KW-1133">Transmembrane helix</keyword>
<reference evidence="3 4" key="1">
    <citation type="submission" date="2024-06" db="EMBL/GenBank/DDBJ databases">
        <title>The Natural Products Discovery Center: Release of the First 8490 Sequenced Strains for Exploring Actinobacteria Biosynthetic Diversity.</title>
        <authorList>
            <person name="Kalkreuter E."/>
            <person name="Kautsar S.A."/>
            <person name="Yang D."/>
            <person name="Bader C.D."/>
            <person name="Teijaro C.N."/>
            <person name="Fluegel L."/>
            <person name="Davis C.M."/>
            <person name="Simpson J.R."/>
            <person name="Lauterbach L."/>
            <person name="Steele A.D."/>
            <person name="Gui C."/>
            <person name="Meng S."/>
            <person name="Li G."/>
            <person name="Viehrig K."/>
            <person name="Ye F."/>
            <person name="Su P."/>
            <person name="Kiefer A.F."/>
            <person name="Nichols A."/>
            <person name="Cepeda A.J."/>
            <person name="Yan W."/>
            <person name="Fan B."/>
            <person name="Jiang Y."/>
            <person name="Adhikari A."/>
            <person name="Zheng C.-J."/>
            <person name="Schuster L."/>
            <person name="Cowan T.M."/>
            <person name="Smanski M.J."/>
            <person name="Chevrette M.G."/>
            <person name="De Carvalho L.P.S."/>
            <person name="Shen B."/>
        </authorList>
    </citation>
    <scope>NUCLEOTIDE SEQUENCE [LARGE SCALE GENOMIC DNA]</scope>
    <source>
        <strain evidence="3 4">NPDC048946</strain>
    </source>
</reference>
<comment type="caution">
    <text evidence="3">The sequence shown here is derived from an EMBL/GenBank/DDBJ whole genome shotgun (WGS) entry which is preliminary data.</text>
</comment>
<organism evidence="3 4">
    <name type="scientific">Streptodolium elevatio</name>
    <dbReference type="NCBI Taxonomy" id="3157996"/>
    <lineage>
        <taxon>Bacteria</taxon>
        <taxon>Bacillati</taxon>
        <taxon>Actinomycetota</taxon>
        <taxon>Actinomycetes</taxon>
        <taxon>Kitasatosporales</taxon>
        <taxon>Streptomycetaceae</taxon>
        <taxon>Streptodolium</taxon>
    </lineage>
</organism>
<protein>
    <recommendedName>
        <fullName evidence="5">Secreted protein</fullName>
    </recommendedName>
</protein>
<dbReference type="RefSeq" id="WP_358363802.1">
    <property type="nucleotide sequence ID" value="NZ_JBEZFP010000186.1"/>
</dbReference>
<evidence type="ECO:0000313" key="3">
    <source>
        <dbReference type="EMBL" id="MEU8139602.1"/>
    </source>
</evidence>
<gene>
    <name evidence="3" type="ORF">AB0C36_39670</name>
</gene>
<keyword evidence="2" id="KW-0472">Membrane</keyword>
<feature type="region of interest" description="Disordered" evidence="1">
    <location>
        <begin position="49"/>
        <end position="95"/>
    </location>
</feature>
<feature type="compositionally biased region" description="Basic and acidic residues" evidence="1">
    <location>
        <begin position="84"/>
        <end position="95"/>
    </location>
</feature>
<feature type="transmembrane region" description="Helical" evidence="2">
    <location>
        <begin position="20"/>
        <end position="37"/>
    </location>
</feature>
<evidence type="ECO:0000256" key="2">
    <source>
        <dbReference type="SAM" id="Phobius"/>
    </source>
</evidence>
<evidence type="ECO:0008006" key="5">
    <source>
        <dbReference type="Google" id="ProtNLM"/>
    </source>
</evidence>
<name>A0ABV3DVU3_9ACTN</name>
<sequence>MTDLALQLAALEEDKVTPGLLGFTVVAVLAAATWLLLRSMNKQIRRVNFEEAPIQRDLPVQRTSASDETPDAATPDPENPADAADNRKTQDNGAK</sequence>
<keyword evidence="2" id="KW-0812">Transmembrane</keyword>